<dbReference type="InterPro" id="IPR050435">
    <property type="entry name" value="MZM1/LYRM7"/>
</dbReference>
<keyword evidence="5" id="KW-0809">Transit peptide</keyword>
<keyword evidence="11" id="KW-1185">Reference proteome</keyword>
<evidence type="ECO:0000256" key="1">
    <source>
        <dbReference type="ARBA" id="ARBA00004305"/>
    </source>
</evidence>
<comment type="function">
    <text evidence="8">Assembly factor required for Rieske Fe-S protein RIP1 incorporation into the cytochrome b-c1 (CIII) complex. Functions as a chaperone, binding to this subunit within the mitochondrial matrix and stabilizing it prior to its translocation and insertion into the late CIII dimeric intermediate within the mitochondrial inner membrane. Modulates the mitochondrial matrix zinc pool.</text>
</comment>
<reference evidence="10" key="1">
    <citation type="submission" date="2023-06" db="EMBL/GenBank/DDBJ databases">
        <authorList>
            <consortium name="Lawrence Berkeley National Laboratory"/>
            <person name="Ahrendt S."/>
            <person name="Sahu N."/>
            <person name="Indic B."/>
            <person name="Wong-Bajracharya J."/>
            <person name="Merenyi Z."/>
            <person name="Ke H.-M."/>
            <person name="Monk M."/>
            <person name="Kocsube S."/>
            <person name="Drula E."/>
            <person name="Lipzen A."/>
            <person name="Balint B."/>
            <person name="Henrissat B."/>
            <person name="Andreopoulos B."/>
            <person name="Martin F.M."/>
            <person name="Harder C.B."/>
            <person name="Rigling D."/>
            <person name="Ford K.L."/>
            <person name="Foster G.D."/>
            <person name="Pangilinan J."/>
            <person name="Papanicolaou A."/>
            <person name="Barry K."/>
            <person name="LaButti K."/>
            <person name="Viragh M."/>
            <person name="Koriabine M."/>
            <person name="Yan M."/>
            <person name="Riley R."/>
            <person name="Champramary S."/>
            <person name="Plett K.L."/>
            <person name="Tsai I.J."/>
            <person name="Slot J."/>
            <person name="Sipos G."/>
            <person name="Plett J."/>
            <person name="Nagy L.G."/>
            <person name="Grigoriev I.V."/>
        </authorList>
    </citation>
    <scope>NUCLEOTIDE SEQUENCE</scope>
    <source>
        <strain evidence="10">HWK02</strain>
    </source>
</reference>
<evidence type="ECO:0000256" key="9">
    <source>
        <dbReference type="SAM" id="MobiDB-lite"/>
    </source>
</evidence>
<comment type="similarity">
    <text evidence="2">Belongs to the complex I LYR family. MZM1 subfamily.</text>
</comment>
<evidence type="ECO:0000313" key="11">
    <source>
        <dbReference type="Proteomes" id="UP001175228"/>
    </source>
</evidence>
<comment type="caution">
    <text evidence="10">The sequence shown here is derived from an EMBL/GenBank/DDBJ whole genome shotgun (WGS) entry which is preliminary data.</text>
</comment>
<protein>
    <recommendedName>
        <fullName evidence="4">Mitochondrial zinc maintenance protein 1, mitochondrial</fullName>
    </recommendedName>
</protein>
<evidence type="ECO:0000313" key="10">
    <source>
        <dbReference type="EMBL" id="KAK0503083.1"/>
    </source>
</evidence>
<keyword evidence="6" id="KW-0496">Mitochondrion</keyword>
<dbReference type="GO" id="GO:0034551">
    <property type="term" value="P:mitochondrial respiratory chain complex III assembly"/>
    <property type="evidence" value="ECO:0007669"/>
    <property type="project" value="InterPro"/>
</dbReference>
<dbReference type="CDD" id="cd20267">
    <property type="entry name" value="Complex1_LYR_LYRM7"/>
    <property type="match status" value="1"/>
</dbReference>
<comment type="subcellular location">
    <subcellularLocation>
        <location evidence="1">Mitochondrion matrix</location>
    </subcellularLocation>
</comment>
<evidence type="ECO:0000256" key="8">
    <source>
        <dbReference type="ARBA" id="ARBA00025268"/>
    </source>
</evidence>
<evidence type="ECO:0000256" key="7">
    <source>
        <dbReference type="ARBA" id="ARBA00023186"/>
    </source>
</evidence>
<evidence type="ECO:0000256" key="4">
    <source>
        <dbReference type="ARBA" id="ARBA00015108"/>
    </source>
</evidence>
<accession>A0AA39UTY1</accession>
<gene>
    <name evidence="10" type="ORF">EDD18DRAFT_617630</name>
</gene>
<organism evidence="10 11">
    <name type="scientific">Armillaria luteobubalina</name>
    <dbReference type="NCBI Taxonomy" id="153913"/>
    <lineage>
        <taxon>Eukaryota</taxon>
        <taxon>Fungi</taxon>
        <taxon>Dikarya</taxon>
        <taxon>Basidiomycota</taxon>
        <taxon>Agaricomycotina</taxon>
        <taxon>Agaricomycetes</taxon>
        <taxon>Agaricomycetidae</taxon>
        <taxon>Agaricales</taxon>
        <taxon>Marasmiineae</taxon>
        <taxon>Physalacriaceae</taxon>
        <taxon>Armillaria</taxon>
    </lineage>
</organism>
<name>A0AA39UTY1_9AGAR</name>
<proteinExistence type="inferred from homology"/>
<sequence length="145" mass="16040">MSITPELRALARSAYRQLYRASTATFSGDAPVLRGQASKMLSPNVLLTVCCPAFRSKLRQDAVSGKEETNPAPYQDQADGALKVAAFLRQNVIQAARVTGEEDTWKLKITKDTELGSNDSVKNPPPMETDRQARRREKEHKCCSS</sequence>
<evidence type="ECO:0000256" key="5">
    <source>
        <dbReference type="ARBA" id="ARBA00022946"/>
    </source>
</evidence>
<keyword evidence="7" id="KW-0143">Chaperone</keyword>
<comment type="subunit">
    <text evidence="3">Interacts with RIP1.</text>
</comment>
<feature type="region of interest" description="Disordered" evidence="9">
    <location>
        <begin position="109"/>
        <end position="145"/>
    </location>
</feature>
<dbReference type="GO" id="GO:0005759">
    <property type="term" value="C:mitochondrial matrix"/>
    <property type="evidence" value="ECO:0007669"/>
    <property type="project" value="UniProtKB-SubCell"/>
</dbReference>
<dbReference type="PANTHER" id="PTHR46749">
    <property type="entry name" value="COMPLEX III ASSEMBLY FACTOR LYRM7"/>
    <property type="match status" value="1"/>
</dbReference>
<dbReference type="AlphaFoldDB" id="A0AA39UTY1"/>
<dbReference type="Proteomes" id="UP001175228">
    <property type="component" value="Unassembled WGS sequence"/>
</dbReference>
<dbReference type="InterPro" id="IPR045298">
    <property type="entry name" value="Complex1_LYR_LYRM7"/>
</dbReference>
<evidence type="ECO:0000256" key="3">
    <source>
        <dbReference type="ARBA" id="ARBA00011589"/>
    </source>
</evidence>
<evidence type="ECO:0000256" key="2">
    <source>
        <dbReference type="ARBA" id="ARBA00009949"/>
    </source>
</evidence>
<dbReference type="GO" id="GO:0044183">
    <property type="term" value="F:protein folding chaperone"/>
    <property type="evidence" value="ECO:0007669"/>
    <property type="project" value="TreeGrafter"/>
</dbReference>
<dbReference type="PANTHER" id="PTHR46749:SF1">
    <property type="entry name" value="COMPLEX III ASSEMBLY FACTOR LYRM7"/>
    <property type="match status" value="1"/>
</dbReference>
<evidence type="ECO:0000256" key="6">
    <source>
        <dbReference type="ARBA" id="ARBA00023128"/>
    </source>
</evidence>
<dbReference type="EMBL" id="JAUEPU010000004">
    <property type="protein sequence ID" value="KAK0503083.1"/>
    <property type="molecule type" value="Genomic_DNA"/>
</dbReference>